<gene>
    <name evidence="2" type="ORF">BJ971_005378</name>
</gene>
<proteinExistence type="predicted"/>
<reference evidence="2 3" key="1">
    <citation type="submission" date="2020-08" db="EMBL/GenBank/DDBJ databases">
        <title>Sequencing the genomes of 1000 actinobacteria strains.</title>
        <authorList>
            <person name="Klenk H.-P."/>
        </authorList>
    </citation>
    <scope>NUCLEOTIDE SEQUENCE [LARGE SCALE GENOMIC DNA]</scope>
    <source>
        <strain evidence="2 3">DSM 43149</strain>
    </source>
</reference>
<dbReference type="RefSeq" id="WP_203709089.1">
    <property type="nucleotide sequence ID" value="NZ_BOMK01000003.1"/>
</dbReference>
<dbReference type="EMBL" id="JACHNH010000001">
    <property type="protein sequence ID" value="MBB4764822.1"/>
    <property type="molecule type" value="Genomic_DNA"/>
</dbReference>
<evidence type="ECO:0000313" key="3">
    <source>
        <dbReference type="Proteomes" id="UP000578112"/>
    </source>
</evidence>
<evidence type="ECO:0000313" key="2">
    <source>
        <dbReference type="EMBL" id="MBB4764822.1"/>
    </source>
</evidence>
<comment type="caution">
    <text evidence="2">The sequence shown here is derived from an EMBL/GenBank/DDBJ whole genome shotgun (WGS) entry which is preliminary data.</text>
</comment>
<feature type="transmembrane region" description="Helical" evidence="1">
    <location>
        <begin position="225"/>
        <end position="243"/>
    </location>
</feature>
<protein>
    <submittedName>
        <fullName evidence="2">ZIP family zinc transporter</fullName>
    </submittedName>
</protein>
<keyword evidence="3" id="KW-1185">Reference proteome</keyword>
<keyword evidence="1" id="KW-0472">Membrane</keyword>
<keyword evidence="1" id="KW-0812">Transmembrane</keyword>
<evidence type="ECO:0000256" key="1">
    <source>
        <dbReference type="SAM" id="Phobius"/>
    </source>
</evidence>
<keyword evidence="1" id="KW-1133">Transmembrane helix</keyword>
<accession>A0A7W7I1T8</accession>
<dbReference type="Proteomes" id="UP000578112">
    <property type="component" value="Unassembled WGS sequence"/>
</dbReference>
<feature type="transmembrane region" description="Helical" evidence="1">
    <location>
        <begin position="6"/>
        <end position="29"/>
    </location>
</feature>
<feature type="transmembrane region" description="Helical" evidence="1">
    <location>
        <begin position="167"/>
        <end position="189"/>
    </location>
</feature>
<dbReference type="AlphaFoldDB" id="A0A7W7I1T8"/>
<sequence length="246" mass="24250">MSPGEVFAALGWGALASSSLIIGALLAFVHRWPRRLVGAVLAFGSGALISAVSFDLAAEGVEAGGEAAVAVGLAVGALTYFGADSRLERKGRPAGAGPSSAESGSGTALALGACLDGIPEQAVLGIGLAMGGGVSVGLLTAVFVSNLPEAVGSATEMRAAGRSRRDILVLWVAIAGICALSTVGGYAIADVTSGWWRGVINGFAAGALLVMLIDSMIPEAARKSGKAAGLLAVLGFSVAAWLTTVG</sequence>
<name>A0A7W7I1T8_9ACTN</name>
<organism evidence="2 3">
    <name type="scientific">Actinoplanes digitatis</name>
    <dbReference type="NCBI Taxonomy" id="1868"/>
    <lineage>
        <taxon>Bacteria</taxon>
        <taxon>Bacillati</taxon>
        <taxon>Actinomycetota</taxon>
        <taxon>Actinomycetes</taxon>
        <taxon>Micromonosporales</taxon>
        <taxon>Micromonosporaceae</taxon>
        <taxon>Actinoplanes</taxon>
    </lineage>
</organism>
<feature type="transmembrane region" description="Helical" evidence="1">
    <location>
        <begin position="36"/>
        <end position="57"/>
    </location>
</feature>
<feature type="transmembrane region" description="Helical" evidence="1">
    <location>
        <begin position="195"/>
        <end position="213"/>
    </location>
</feature>
<feature type="transmembrane region" description="Helical" evidence="1">
    <location>
        <begin position="63"/>
        <end position="83"/>
    </location>
</feature>